<comment type="caution">
    <text evidence="1">The sequence shown here is derived from an EMBL/GenBank/DDBJ whole genome shotgun (WGS) entry which is preliminary data.</text>
</comment>
<organism evidence="1 2">
    <name type="scientific">Streptomyces aurantiacus JA 4570</name>
    <dbReference type="NCBI Taxonomy" id="1286094"/>
    <lineage>
        <taxon>Bacteria</taxon>
        <taxon>Bacillati</taxon>
        <taxon>Actinomycetota</taxon>
        <taxon>Actinomycetes</taxon>
        <taxon>Kitasatosporales</taxon>
        <taxon>Streptomycetaceae</taxon>
        <taxon>Streptomyces</taxon>
        <taxon>Streptomyces aurantiacus group</taxon>
    </lineage>
</organism>
<sequence>MRRAGHRLEGTGWKAGGGGYSPCWYSPCWRKGSVMPTIVGSADESPLRTP</sequence>
<protein>
    <submittedName>
        <fullName evidence="1">Uncharacterized protein</fullName>
    </submittedName>
</protein>
<evidence type="ECO:0000313" key="1">
    <source>
        <dbReference type="EMBL" id="EPH40255.1"/>
    </source>
</evidence>
<accession>S3ZPG6</accession>
<dbReference type="Proteomes" id="UP000014629">
    <property type="component" value="Unassembled WGS sequence"/>
</dbReference>
<reference evidence="1 2" key="1">
    <citation type="submission" date="2013-02" db="EMBL/GenBank/DDBJ databases">
        <title>Draft Genome Sequence of Streptomyces aurantiacus, Which Produces Setomimycin.</title>
        <authorList>
            <person name="Gruening B.A."/>
            <person name="Praeg A."/>
            <person name="Erxleben A."/>
            <person name="Guenther S."/>
            <person name="Mueller M."/>
        </authorList>
    </citation>
    <scope>NUCLEOTIDE SEQUENCE [LARGE SCALE GENOMIC DNA]</scope>
    <source>
        <strain evidence="1 2">JA 4570</strain>
    </source>
</reference>
<gene>
    <name evidence="1" type="ORF">STRAU_6676</name>
</gene>
<dbReference type="PATRIC" id="fig|1286094.4.peg.6594"/>
<dbReference type="EMBL" id="AOPZ01000430">
    <property type="protein sequence ID" value="EPH40255.1"/>
    <property type="molecule type" value="Genomic_DNA"/>
</dbReference>
<keyword evidence="2" id="KW-1185">Reference proteome</keyword>
<dbReference type="AlphaFoldDB" id="S3ZPG6"/>
<proteinExistence type="predicted"/>
<name>S3ZPG6_9ACTN</name>
<evidence type="ECO:0000313" key="2">
    <source>
        <dbReference type="Proteomes" id="UP000014629"/>
    </source>
</evidence>